<dbReference type="Gene3D" id="3.40.50.1010">
    <property type="entry name" value="5'-nuclease"/>
    <property type="match status" value="1"/>
</dbReference>
<comment type="similarity">
    <text evidence="7 8">Belongs to the PINc/VapC protein family.</text>
</comment>
<dbReference type="InterPro" id="IPR002716">
    <property type="entry name" value="PIN_dom"/>
</dbReference>
<feature type="binding site" evidence="8">
    <location>
        <position position="102"/>
    </location>
    <ligand>
        <name>Mg(2+)</name>
        <dbReference type="ChEBI" id="CHEBI:18420"/>
    </ligand>
</feature>
<evidence type="ECO:0000256" key="2">
    <source>
        <dbReference type="ARBA" id="ARBA00022649"/>
    </source>
</evidence>
<evidence type="ECO:0000256" key="7">
    <source>
        <dbReference type="ARBA" id="ARBA00038093"/>
    </source>
</evidence>
<reference evidence="10 11" key="1">
    <citation type="submission" date="2012-02" db="EMBL/GenBank/DDBJ databases">
        <title>Complete genome sequence of Actinoplanes missouriensis 431 (= NBRC 102363).</title>
        <authorList>
            <person name="Ohnishi Y."/>
            <person name="Ishikawa J."/>
            <person name="Sekine M."/>
            <person name="Hosoyama A."/>
            <person name="Harada T."/>
            <person name="Narita H."/>
            <person name="Hata T."/>
            <person name="Konno Y."/>
            <person name="Tutikane K."/>
            <person name="Fujita N."/>
            <person name="Horinouchi S."/>
            <person name="Hayakawa M."/>
        </authorList>
    </citation>
    <scope>NUCLEOTIDE SEQUENCE [LARGE SCALE GENOMIC DNA]</scope>
    <source>
        <strain evidence="11">ATCC 14538 / DSM 43046 / CBS 188.64 / JCM 3121 / NBRC 102363 / NCIMB 12654 / NRRL B-3342 / UNCC 431</strain>
    </source>
</reference>
<dbReference type="Proteomes" id="UP000007882">
    <property type="component" value="Chromosome"/>
</dbReference>
<dbReference type="OrthoDB" id="9799448at2"/>
<keyword evidence="3 8" id="KW-0540">Nuclease</keyword>
<keyword evidence="6 8" id="KW-0460">Magnesium</keyword>
<evidence type="ECO:0000256" key="3">
    <source>
        <dbReference type="ARBA" id="ARBA00022722"/>
    </source>
</evidence>
<dbReference type="GO" id="GO:0090729">
    <property type="term" value="F:toxin activity"/>
    <property type="evidence" value="ECO:0007669"/>
    <property type="project" value="UniProtKB-KW"/>
</dbReference>
<dbReference type="RefSeq" id="WP_014445853.1">
    <property type="nucleotide sequence ID" value="NC_017093.1"/>
</dbReference>
<dbReference type="GO" id="GO:0004540">
    <property type="term" value="F:RNA nuclease activity"/>
    <property type="evidence" value="ECO:0007669"/>
    <property type="project" value="InterPro"/>
</dbReference>
<evidence type="ECO:0000256" key="1">
    <source>
        <dbReference type="ARBA" id="ARBA00001946"/>
    </source>
</evidence>
<proteinExistence type="inferred from homology"/>
<dbReference type="HAMAP" id="MF_00265">
    <property type="entry name" value="VapC_Nob1"/>
    <property type="match status" value="1"/>
</dbReference>
<keyword evidence="4 8" id="KW-0479">Metal-binding</keyword>
<keyword evidence="2 8" id="KW-1277">Toxin-antitoxin system</keyword>
<evidence type="ECO:0000256" key="6">
    <source>
        <dbReference type="ARBA" id="ARBA00022842"/>
    </source>
</evidence>
<dbReference type="EMBL" id="AP012319">
    <property type="protein sequence ID" value="BAL90965.1"/>
    <property type="molecule type" value="Genomic_DNA"/>
</dbReference>
<dbReference type="CDD" id="cd18749">
    <property type="entry name" value="PIN_VapC4-5_FitB-like"/>
    <property type="match status" value="1"/>
</dbReference>
<keyword evidence="5 8" id="KW-0378">Hydrolase</keyword>
<feature type="binding site" evidence="8">
    <location>
        <position position="7"/>
    </location>
    <ligand>
        <name>Mg(2+)</name>
        <dbReference type="ChEBI" id="CHEBI:18420"/>
    </ligand>
</feature>
<evidence type="ECO:0000256" key="4">
    <source>
        <dbReference type="ARBA" id="ARBA00022723"/>
    </source>
</evidence>
<dbReference type="eggNOG" id="COG1487">
    <property type="taxonomic scope" value="Bacteria"/>
</dbReference>
<dbReference type="PATRIC" id="fig|512565.3.peg.5742"/>
<comment type="function">
    <text evidence="8">Toxic component of a toxin-antitoxin (TA) system. An RNase.</text>
</comment>
<dbReference type="GO" id="GO:0016787">
    <property type="term" value="F:hydrolase activity"/>
    <property type="evidence" value="ECO:0007669"/>
    <property type="project" value="UniProtKB-KW"/>
</dbReference>
<organism evidence="10 11">
    <name type="scientific">Actinoplanes missouriensis (strain ATCC 14538 / DSM 43046 / CBS 188.64 / JCM 3121 / NBRC 102363 / NCIMB 12654 / NRRL B-3342 / UNCC 431)</name>
    <dbReference type="NCBI Taxonomy" id="512565"/>
    <lineage>
        <taxon>Bacteria</taxon>
        <taxon>Bacillati</taxon>
        <taxon>Actinomycetota</taxon>
        <taxon>Actinomycetes</taxon>
        <taxon>Micromonosporales</taxon>
        <taxon>Micromonosporaceae</taxon>
        <taxon>Actinoplanes</taxon>
    </lineage>
</organism>
<dbReference type="GO" id="GO:0000287">
    <property type="term" value="F:magnesium ion binding"/>
    <property type="evidence" value="ECO:0007669"/>
    <property type="project" value="UniProtKB-UniRule"/>
</dbReference>
<dbReference type="InterPro" id="IPR050556">
    <property type="entry name" value="Type_II_TA_system_RNase"/>
</dbReference>
<gene>
    <name evidence="8" type="primary">vapC</name>
    <name evidence="10" type="ordered locus">AMIS_57450</name>
</gene>
<evidence type="ECO:0000256" key="8">
    <source>
        <dbReference type="HAMAP-Rule" id="MF_00265"/>
    </source>
</evidence>
<dbReference type="PANTHER" id="PTHR33653:SF1">
    <property type="entry name" value="RIBONUCLEASE VAPC2"/>
    <property type="match status" value="1"/>
</dbReference>
<evidence type="ECO:0000313" key="10">
    <source>
        <dbReference type="EMBL" id="BAL90965.1"/>
    </source>
</evidence>
<dbReference type="STRING" id="512565.AMIS_57450"/>
<dbReference type="HOGENOM" id="CLU_118482_3_3_11"/>
<evidence type="ECO:0000313" key="11">
    <source>
        <dbReference type="Proteomes" id="UP000007882"/>
    </source>
</evidence>
<dbReference type="PANTHER" id="PTHR33653">
    <property type="entry name" value="RIBONUCLEASE VAPC2"/>
    <property type="match status" value="1"/>
</dbReference>
<dbReference type="AlphaFoldDB" id="I0HD78"/>
<evidence type="ECO:0000256" key="5">
    <source>
        <dbReference type="ARBA" id="ARBA00022801"/>
    </source>
</evidence>
<feature type="domain" description="PIN" evidence="9">
    <location>
        <begin position="4"/>
        <end position="127"/>
    </location>
</feature>
<dbReference type="EC" id="3.1.-.-" evidence="8"/>
<name>I0HD78_ACTM4</name>
<dbReference type="Pfam" id="PF01850">
    <property type="entry name" value="PIN"/>
    <property type="match status" value="1"/>
</dbReference>
<dbReference type="SUPFAM" id="SSF88723">
    <property type="entry name" value="PIN domain-like"/>
    <property type="match status" value="1"/>
</dbReference>
<keyword evidence="11" id="KW-1185">Reference proteome</keyword>
<protein>
    <recommendedName>
        <fullName evidence="8">Ribonuclease VapC</fullName>
        <shortName evidence="8">RNase VapC</shortName>
        <ecNumber evidence="8">3.1.-.-</ecNumber>
    </recommendedName>
    <alternativeName>
        <fullName evidence="8">Toxin VapC</fullName>
    </alternativeName>
</protein>
<dbReference type="KEGG" id="ams:AMIS_57450"/>
<accession>I0HD78</accession>
<sequence length="134" mass="14889">MKNVIVDTDAFSHLWLSSGSTSSAASQLLGTIPVISFTTVAELHFGAAKAGWGPRRIERLEEAIRRYVVAPYDPDLARLWGRLKSQAQRAGHPLGHNSQTNDLWICTTAIYYNAPLLTLNRRHFEDFPGLVVLS</sequence>
<dbReference type="InterPro" id="IPR029060">
    <property type="entry name" value="PIN-like_dom_sf"/>
</dbReference>
<dbReference type="InterPro" id="IPR022907">
    <property type="entry name" value="VapC_family"/>
</dbReference>
<comment type="cofactor">
    <cofactor evidence="1 8">
        <name>Mg(2+)</name>
        <dbReference type="ChEBI" id="CHEBI:18420"/>
    </cofactor>
</comment>
<evidence type="ECO:0000259" key="9">
    <source>
        <dbReference type="Pfam" id="PF01850"/>
    </source>
</evidence>
<keyword evidence="8" id="KW-0800">Toxin</keyword>